<organism evidence="1 2">
    <name type="scientific">Gemmata algarum</name>
    <dbReference type="NCBI Taxonomy" id="2975278"/>
    <lineage>
        <taxon>Bacteria</taxon>
        <taxon>Pseudomonadati</taxon>
        <taxon>Planctomycetota</taxon>
        <taxon>Planctomycetia</taxon>
        <taxon>Gemmatales</taxon>
        <taxon>Gemmataceae</taxon>
        <taxon>Gemmata</taxon>
    </lineage>
</organism>
<protein>
    <submittedName>
        <fullName evidence="1">DUF4058 family protein</fullName>
    </submittedName>
</protein>
<reference evidence="2" key="1">
    <citation type="journal article" date="2023" name="Mar. Drugs">
        <title>Gemmata algarum, a Novel Planctomycete Isolated from an Algal Mat, Displays Antimicrobial Activity.</title>
        <authorList>
            <person name="Kumar G."/>
            <person name="Kallscheuer N."/>
            <person name="Kashif M."/>
            <person name="Ahamad S."/>
            <person name="Jagadeeshwari U."/>
            <person name="Pannikurungottu S."/>
            <person name="Haufschild T."/>
            <person name="Kabuu M."/>
            <person name="Sasikala C."/>
            <person name="Jogler C."/>
            <person name="Ramana C."/>
        </authorList>
    </citation>
    <scope>NUCLEOTIDE SEQUENCE [LARGE SCALE GENOMIC DNA]</scope>
    <source>
        <strain evidence="2">JC673</strain>
    </source>
</reference>
<dbReference type="InterPro" id="IPR025132">
    <property type="entry name" value="DUF4058"/>
</dbReference>
<evidence type="ECO:0000313" key="2">
    <source>
        <dbReference type="Proteomes" id="UP001272242"/>
    </source>
</evidence>
<accession>A0ABU5EZE1</accession>
<sequence>MPLLDHFHPPLYPRRHWESFHVTWAGAIADALNEQLLPDGYFAEEQAHAGARVEIDVATFADGETVARNGTVATRTYAPPEPPVVVPAAFPDEFEVRVYGGEGDARLVAAIELVSPANKDRDTHRRAFAAKCAGYLAQGVALIVVDVVTNRTGNLHTLIFEVLGRAADADLPHGTDLYAVAYRPLVRDGADVIQAWPHALAVGGKLPTLPLALNAELCVPIDLEATYTAACARRRLG</sequence>
<name>A0ABU5EZE1_9BACT</name>
<keyword evidence="2" id="KW-1185">Reference proteome</keyword>
<proteinExistence type="predicted"/>
<gene>
    <name evidence="1" type="ORF">R5W23_006371</name>
</gene>
<dbReference type="EMBL" id="JAXBLV010000088">
    <property type="protein sequence ID" value="MDY3559168.1"/>
    <property type="molecule type" value="Genomic_DNA"/>
</dbReference>
<evidence type="ECO:0000313" key="1">
    <source>
        <dbReference type="EMBL" id="MDY3559168.1"/>
    </source>
</evidence>
<dbReference type="Proteomes" id="UP001272242">
    <property type="component" value="Unassembled WGS sequence"/>
</dbReference>
<dbReference type="RefSeq" id="WP_320685980.1">
    <property type="nucleotide sequence ID" value="NZ_JAXBLV010000088.1"/>
</dbReference>
<dbReference type="Pfam" id="PF13267">
    <property type="entry name" value="DUF4058"/>
    <property type="match status" value="1"/>
</dbReference>
<comment type="caution">
    <text evidence="1">The sequence shown here is derived from an EMBL/GenBank/DDBJ whole genome shotgun (WGS) entry which is preliminary data.</text>
</comment>